<reference evidence="8" key="1">
    <citation type="journal article" date="2021" name="Nat. Commun.">
        <title>Genetic determinants of endophytism in the Arabidopsis root mycobiome.</title>
        <authorList>
            <person name="Mesny F."/>
            <person name="Miyauchi S."/>
            <person name="Thiergart T."/>
            <person name="Pickel B."/>
            <person name="Atanasova L."/>
            <person name="Karlsson M."/>
            <person name="Huettel B."/>
            <person name="Barry K.W."/>
            <person name="Haridas S."/>
            <person name="Chen C."/>
            <person name="Bauer D."/>
            <person name="Andreopoulos W."/>
            <person name="Pangilinan J."/>
            <person name="LaButti K."/>
            <person name="Riley R."/>
            <person name="Lipzen A."/>
            <person name="Clum A."/>
            <person name="Drula E."/>
            <person name="Henrissat B."/>
            <person name="Kohler A."/>
            <person name="Grigoriev I.V."/>
            <person name="Martin F.M."/>
            <person name="Hacquard S."/>
        </authorList>
    </citation>
    <scope>NUCLEOTIDE SEQUENCE</scope>
    <source>
        <strain evidence="8">MPI-SDFR-AT-0120</strain>
    </source>
</reference>
<feature type="transmembrane region" description="Helical" evidence="6">
    <location>
        <begin position="363"/>
        <end position="384"/>
    </location>
</feature>
<keyword evidence="4 6" id="KW-1133">Transmembrane helix</keyword>
<proteinExistence type="predicted"/>
<dbReference type="Proteomes" id="UP000813461">
    <property type="component" value="Unassembled WGS sequence"/>
</dbReference>
<evidence type="ECO:0000313" key="8">
    <source>
        <dbReference type="EMBL" id="KAH7081060.1"/>
    </source>
</evidence>
<feature type="transmembrane region" description="Helical" evidence="6">
    <location>
        <begin position="456"/>
        <end position="480"/>
    </location>
</feature>
<feature type="transmembrane region" description="Helical" evidence="6">
    <location>
        <begin position="162"/>
        <end position="181"/>
    </location>
</feature>
<dbReference type="GO" id="GO:0022857">
    <property type="term" value="F:transmembrane transporter activity"/>
    <property type="evidence" value="ECO:0007669"/>
    <property type="project" value="InterPro"/>
</dbReference>
<evidence type="ECO:0000256" key="5">
    <source>
        <dbReference type="ARBA" id="ARBA00023136"/>
    </source>
</evidence>
<dbReference type="PANTHER" id="PTHR43791">
    <property type="entry name" value="PERMEASE-RELATED"/>
    <property type="match status" value="1"/>
</dbReference>
<keyword evidence="9" id="KW-1185">Reference proteome</keyword>
<keyword evidence="3 6" id="KW-0812">Transmembrane</keyword>
<dbReference type="Pfam" id="PF07690">
    <property type="entry name" value="MFS_1"/>
    <property type="match status" value="1"/>
</dbReference>
<dbReference type="InterPro" id="IPR020846">
    <property type="entry name" value="MFS_dom"/>
</dbReference>
<dbReference type="InterPro" id="IPR036259">
    <property type="entry name" value="MFS_trans_sf"/>
</dbReference>
<feature type="transmembrane region" description="Helical" evidence="6">
    <location>
        <begin position="332"/>
        <end position="351"/>
    </location>
</feature>
<feature type="transmembrane region" description="Helical" evidence="6">
    <location>
        <begin position="193"/>
        <end position="213"/>
    </location>
</feature>
<comment type="subcellular location">
    <subcellularLocation>
        <location evidence="1">Membrane</location>
        <topology evidence="1">Multi-pass membrane protein</topology>
    </subcellularLocation>
</comment>
<sequence>MATTTDIDHKAATDRFSDDIAHHASDAGHGPSHSKLVPPPLVAAMTQQQRIEAEAKMRRKVDLRLMPMIILMYIMNYLDRNNIAAVRLAGLQDDLNLSSVQYQTTVSILFVGYILMQVPSNLLLNKIGKPAVYLPCCMIVWGIISGATGACQNFGGLVACRFFLGFIEAAYFPGCLFYLSAWYTRKELGFRTAVLYSGSLISGAFGGLVTAGITGNMDGTHGLRAWRWVFIIEGAITVAIAIAAFFILPNFPRTTTWLTEEERQLAVYRLQEDVGEDDWKDAESQTFFHGLKLALVDIKTWVLTVLLLSIVSSASVTNFFPTVVKTLGYDNIHTLLLTAPPYVLAVITTYINAWHADRTGERFLHIVLPLCVGVFAFILAAATHSTAPRYVAMMLMVPGVYTGYVVALAWISNSLPRPPAKRAAALAFINAVSNTSSIYASYMYPQPKGGAQPDLTIPLSVDCATAALAIIMTVIMRIILGKLNKKLDRGEHVEGAINGVPGEAQEHGFRFLV</sequence>
<keyword evidence="2" id="KW-0813">Transport</keyword>
<accession>A0A8K0VWG2</accession>
<feature type="transmembrane region" description="Helical" evidence="6">
    <location>
        <begin position="390"/>
        <end position="411"/>
    </location>
</feature>
<evidence type="ECO:0000259" key="7">
    <source>
        <dbReference type="PROSITE" id="PS50850"/>
    </source>
</evidence>
<comment type="caution">
    <text evidence="8">The sequence shown here is derived from an EMBL/GenBank/DDBJ whole genome shotgun (WGS) entry which is preliminary data.</text>
</comment>
<evidence type="ECO:0000313" key="9">
    <source>
        <dbReference type="Proteomes" id="UP000813461"/>
    </source>
</evidence>
<evidence type="ECO:0000256" key="3">
    <source>
        <dbReference type="ARBA" id="ARBA00022692"/>
    </source>
</evidence>
<dbReference type="InterPro" id="IPR011701">
    <property type="entry name" value="MFS"/>
</dbReference>
<dbReference type="FunFam" id="1.20.1250.20:FF:000057">
    <property type="entry name" value="MFS general substrate transporter"/>
    <property type="match status" value="1"/>
</dbReference>
<feature type="transmembrane region" description="Helical" evidence="6">
    <location>
        <begin position="423"/>
        <end position="444"/>
    </location>
</feature>
<dbReference type="PROSITE" id="PS50850">
    <property type="entry name" value="MFS"/>
    <property type="match status" value="1"/>
</dbReference>
<dbReference type="AlphaFoldDB" id="A0A8K0VWG2"/>
<feature type="transmembrane region" description="Helical" evidence="6">
    <location>
        <begin position="131"/>
        <end position="150"/>
    </location>
</feature>
<evidence type="ECO:0000256" key="1">
    <source>
        <dbReference type="ARBA" id="ARBA00004141"/>
    </source>
</evidence>
<name>A0A8K0VWG2_9PLEO</name>
<feature type="transmembrane region" description="Helical" evidence="6">
    <location>
        <begin position="61"/>
        <end position="78"/>
    </location>
</feature>
<evidence type="ECO:0000256" key="6">
    <source>
        <dbReference type="SAM" id="Phobius"/>
    </source>
</evidence>
<organism evidence="8 9">
    <name type="scientific">Paraphoma chrysanthemicola</name>
    <dbReference type="NCBI Taxonomy" id="798071"/>
    <lineage>
        <taxon>Eukaryota</taxon>
        <taxon>Fungi</taxon>
        <taxon>Dikarya</taxon>
        <taxon>Ascomycota</taxon>
        <taxon>Pezizomycotina</taxon>
        <taxon>Dothideomycetes</taxon>
        <taxon>Pleosporomycetidae</taxon>
        <taxon>Pleosporales</taxon>
        <taxon>Pleosporineae</taxon>
        <taxon>Phaeosphaeriaceae</taxon>
        <taxon>Paraphoma</taxon>
    </lineage>
</organism>
<feature type="transmembrane region" description="Helical" evidence="6">
    <location>
        <begin position="301"/>
        <end position="320"/>
    </location>
</feature>
<dbReference type="SUPFAM" id="SSF103473">
    <property type="entry name" value="MFS general substrate transporter"/>
    <property type="match status" value="1"/>
</dbReference>
<evidence type="ECO:0000256" key="2">
    <source>
        <dbReference type="ARBA" id="ARBA00022448"/>
    </source>
</evidence>
<gene>
    <name evidence="8" type="ORF">FB567DRAFT_631192</name>
</gene>
<dbReference type="PANTHER" id="PTHR43791:SF92">
    <property type="entry name" value="AGL026WP"/>
    <property type="match status" value="1"/>
</dbReference>
<dbReference type="OrthoDB" id="2250022at2759"/>
<dbReference type="GO" id="GO:0016020">
    <property type="term" value="C:membrane"/>
    <property type="evidence" value="ECO:0007669"/>
    <property type="project" value="UniProtKB-SubCell"/>
</dbReference>
<feature type="transmembrane region" description="Helical" evidence="6">
    <location>
        <begin position="225"/>
        <end position="248"/>
    </location>
</feature>
<protein>
    <submittedName>
        <fullName evidence="8">Major facilitator superfamily domain-containing protein</fullName>
    </submittedName>
</protein>
<keyword evidence="5 6" id="KW-0472">Membrane</keyword>
<dbReference type="FunFam" id="1.20.1250.20:FF:000013">
    <property type="entry name" value="MFS general substrate transporter"/>
    <property type="match status" value="1"/>
</dbReference>
<feature type="domain" description="Major facilitator superfamily (MFS) profile" evidence="7">
    <location>
        <begin position="65"/>
        <end position="484"/>
    </location>
</feature>
<evidence type="ECO:0000256" key="4">
    <source>
        <dbReference type="ARBA" id="ARBA00022989"/>
    </source>
</evidence>
<dbReference type="EMBL" id="JAGMVJ010000015">
    <property type="protein sequence ID" value="KAH7081060.1"/>
    <property type="molecule type" value="Genomic_DNA"/>
</dbReference>
<feature type="transmembrane region" description="Helical" evidence="6">
    <location>
        <begin position="105"/>
        <end position="124"/>
    </location>
</feature>
<dbReference type="Gene3D" id="1.20.1250.20">
    <property type="entry name" value="MFS general substrate transporter like domains"/>
    <property type="match status" value="2"/>
</dbReference>